<organism evidence="2 3">
    <name type="scientific">Brevundimonas intermedia</name>
    <dbReference type="NCBI Taxonomy" id="74315"/>
    <lineage>
        <taxon>Bacteria</taxon>
        <taxon>Pseudomonadati</taxon>
        <taxon>Pseudomonadota</taxon>
        <taxon>Alphaproteobacteria</taxon>
        <taxon>Caulobacterales</taxon>
        <taxon>Caulobacteraceae</taxon>
        <taxon>Brevundimonas</taxon>
    </lineage>
</organism>
<comment type="caution">
    <text evidence="2">The sequence shown here is derived from an EMBL/GenBank/DDBJ whole genome shotgun (WGS) entry which is preliminary data.</text>
</comment>
<dbReference type="Proteomes" id="UP001143509">
    <property type="component" value="Unassembled WGS sequence"/>
</dbReference>
<proteinExistence type="predicted"/>
<reference evidence="2" key="2">
    <citation type="submission" date="2023-01" db="EMBL/GenBank/DDBJ databases">
        <authorList>
            <person name="Sun Q."/>
            <person name="Evtushenko L."/>
        </authorList>
    </citation>
    <scope>NUCLEOTIDE SEQUENCE</scope>
    <source>
        <strain evidence="2">VKM B-1499</strain>
    </source>
</reference>
<feature type="region of interest" description="Disordered" evidence="1">
    <location>
        <begin position="129"/>
        <end position="152"/>
    </location>
</feature>
<evidence type="ECO:0000313" key="3">
    <source>
        <dbReference type="Proteomes" id="UP001143509"/>
    </source>
</evidence>
<reference evidence="2" key="1">
    <citation type="journal article" date="2014" name="Int. J. Syst. Evol. Microbiol.">
        <title>Complete genome of a new Firmicutes species belonging to the dominant human colonic microbiota ('Ruminococcus bicirculans') reveals two chromosomes and a selective capacity to utilize plant glucans.</title>
        <authorList>
            <consortium name="NISC Comparative Sequencing Program"/>
            <person name="Wegmann U."/>
            <person name="Louis P."/>
            <person name="Goesmann A."/>
            <person name="Henrissat B."/>
            <person name="Duncan S.H."/>
            <person name="Flint H.J."/>
        </authorList>
    </citation>
    <scope>NUCLEOTIDE SEQUENCE</scope>
    <source>
        <strain evidence="2">VKM B-1499</strain>
    </source>
</reference>
<sequence>MAPRLKVFTWSDGFHAFTIAVSSRSKALEAWGSKQDLFATGLASELSGGPDYDAALAAPGEVIERGLSIDVGKIGKIGKAAKPKKAAGPSHARIAKIERLQTELETLDADYQEADAALAERLKALEAERSDLERSHAKRRKDLTAALKAGRA</sequence>
<accession>A0ABQ5T6F4</accession>
<name>A0ABQ5T6F4_9CAUL</name>
<gene>
    <name evidence="2" type="ORF">GCM10017620_13220</name>
</gene>
<dbReference type="EMBL" id="BSFD01000002">
    <property type="protein sequence ID" value="GLK48349.1"/>
    <property type="molecule type" value="Genomic_DNA"/>
</dbReference>
<protein>
    <submittedName>
        <fullName evidence="2">Uncharacterized protein</fullName>
    </submittedName>
</protein>
<evidence type="ECO:0000256" key="1">
    <source>
        <dbReference type="SAM" id="MobiDB-lite"/>
    </source>
</evidence>
<keyword evidence="3" id="KW-1185">Reference proteome</keyword>
<evidence type="ECO:0000313" key="2">
    <source>
        <dbReference type="EMBL" id="GLK48349.1"/>
    </source>
</evidence>